<dbReference type="AlphaFoldDB" id="A0A5B7DGZ0"/>
<sequence>MAREEGEGDFQGYRVVAGMLQCLPLVWQYGPQGAAECTDSKTGRSLRNGVSFRIFGYRIARQLSSTRDSWCDIPAMGREGER</sequence>
<gene>
    <name evidence="1" type="ORF">E2C01_013392</name>
</gene>
<protein>
    <submittedName>
        <fullName evidence="1">Uncharacterized protein</fullName>
    </submittedName>
</protein>
<proteinExistence type="predicted"/>
<name>A0A5B7DGZ0_PORTR</name>
<dbReference type="EMBL" id="VSRR010000872">
    <property type="protein sequence ID" value="MPC20449.1"/>
    <property type="molecule type" value="Genomic_DNA"/>
</dbReference>
<evidence type="ECO:0000313" key="1">
    <source>
        <dbReference type="EMBL" id="MPC20449.1"/>
    </source>
</evidence>
<evidence type="ECO:0000313" key="2">
    <source>
        <dbReference type="Proteomes" id="UP000324222"/>
    </source>
</evidence>
<keyword evidence="2" id="KW-1185">Reference proteome</keyword>
<comment type="caution">
    <text evidence="1">The sequence shown here is derived from an EMBL/GenBank/DDBJ whole genome shotgun (WGS) entry which is preliminary data.</text>
</comment>
<reference evidence="1 2" key="1">
    <citation type="submission" date="2019-05" db="EMBL/GenBank/DDBJ databases">
        <title>Another draft genome of Portunus trituberculatus and its Hox gene families provides insights of decapod evolution.</title>
        <authorList>
            <person name="Jeong J.-H."/>
            <person name="Song I."/>
            <person name="Kim S."/>
            <person name="Choi T."/>
            <person name="Kim D."/>
            <person name="Ryu S."/>
            <person name="Kim W."/>
        </authorList>
    </citation>
    <scope>NUCLEOTIDE SEQUENCE [LARGE SCALE GENOMIC DNA]</scope>
    <source>
        <tissue evidence="1">Muscle</tissue>
    </source>
</reference>
<organism evidence="1 2">
    <name type="scientific">Portunus trituberculatus</name>
    <name type="common">Swimming crab</name>
    <name type="synonym">Neptunus trituberculatus</name>
    <dbReference type="NCBI Taxonomy" id="210409"/>
    <lineage>
        <taxon>Eukaryota</taxon>
        <taxon>Metazoa</taxon>
        <taxon>Ecdysozoa</taxon>
        <taxon>Arthropoda</taxon>
        <taxon>Crustacea</taxon>
        <taxon>Multicrustacea</taxon>
        <taxon>Malacostraca</taxon>
        <taxon>Eumalacostraca</taxon>
        <taxon>Eucarida</taxon>
        <taxon>Decapoda</taxon>
        <taxon>Pleocyemata</taxon>
        <taxon>Brachyura</taxon>
        <taxon>Eubrachyura</taxon>
        <taxon>Portunoidea</taxon>
        <taxon>Portunidae</taxon>
        <taxon>Portuninae</taxon>
        <taxon>Portunus</taxon>
    </lineage>
</organism>
<accession>A0A5B7DGZ0</accession>
<dbReference type="Proteomes" id="UP000324222">
    <property type="component" value="Unassembled WGS sequence"/>
</dbReference>